<dbReference type="Proteomes" id="UP000739284">
    <property type="component" value="Unassembled WGS sequence"/>
</dbReference>
<feature type="domain" description="Colicin D immunity protein" evidence="1">
    <location>
        <begin position="1"/>
        <end position="86"/>
    </location>
</feature>
<evidence type="ECO:0000259" key="1">
    <source>
        <dbReference type="Pfam" id="PF09204"/>
    </source>
</evidence>
<dbReference type="Gene3D" id="1.20.120.650">
    <property type="entry name" value="Colicin D"/>
    <property type="match status" value="1"/>
</dbReference>
<dbReference type="EMBL" id="JAFMOY010000112">
    <property type="protein sequence ID" value="MBU9844420.1"/>
    <property type="molecule type" value="Genomic_DNA"/>
</dbReference>
<reference evidence="2 3" key="1">
    <citation type="submission" date="2021-03" db="EMBL/GenBank/DDBJ databases">
        <title>Five novel Rahnella species.</title>
        <authorList>
            <person name="Brady C."/>
            <person name="Asselin J."/>
            <person name="Beer S."/>
            <person name="Bruberg M.B."/>
            <person name="Crampton B."/>
            <person name="Venter S."/>
            <person name="Arnold D."/>
            <person name="Denman S."/>
        </authorList>
    </citation>
    <scope>NUCLEOTIDE SEQUENCE [LARGE SCALE GENOMIC DNA]</scope>
    <source>
        <strain evidence="2 3">FRB 231</strain>
    </source>
</reference>
<protein>
    <submittedName>
        <fullName evidence="2">Colicin-D</fullName>
    </submittedName>
</protein>
<keyword evidence="3" id="KW-1185">Reference proteome</keyword>
<proteinExistence type="predicted"/>
<dbReference type="InterPro" id="IPR015287">
    <property type="entry name" value="Colicin_D_immunity_dom"/>
</dbReference>
<dbReference type="RefSeq" id="WP_120509698.1">
    <property type="nucleotide sequence ID" value="NZ_JAFMOY010000112.1"/>
</dbReference>
<dbReference type="Pfam" id="PF09204">
    <property type="entry name" value="Colicin_immun"/>
    <property type="match status" value="1"/>
</dbReference>
<organism evidence="2 3">
    <name type="scientific">Rahnella ecdela</name>
    <dbReference type="NCBI Taxonomy" id="2816250"/>
    <lineage>
        <taxon>Bacteria</taxon>
        <taxon>Pseudomonadati</taxon>
        <taxon>Pseudomonadota</taxon>
        <taxon>Gammaproteobacteria</taxon>
        <taxon>Enterobacterales</taxon>
        <taxon>Yersiniaceae</taxon>
        <taxon>Rahnella</taxon>
    </lineage>
</organism>
<gene>
    <name evidence="2" type="ORF">J1784_05245</name>
</gene>
<evidence type="ECO:0000313" key="3">
    <source>
        <dbReference type="Proteomes" id="UP000739284"/>
    </source>
</evidence>
<evidence type="ECO:0000313" key="2">
    <source>
        <dbReference type="EMBL" id="MBU9844420.1"/>
    </source>
</evidence>
<sequence>MSMTLIDFAKQFAESTLNADNFADEYIRLWKVERDSNNQEKDTDIVSECCSSIFVVADCYNPEADRDDYELDEATLRIEVKALLEKFNLL</sequence>
<name>A0ABS6LBV7_9GAMM</name>
<comment type="caution">
    <text evidence="2">The sequence shown here is derived from an EMBL/GenBank/DDBJ whole genome shotgun (WGS) entry which is preliminary data.</text>
</comment>
<accession>A0ABS6LBV7</accession>
<dbReference type="InterPro" id="IPR036471">
    <property type="entry name" value="Colicin_D_sf"/>
</dbReference>
<dbReference type="SUPFAM" id="SSF101125">
    <property type="entry name" value="Colicin D immunity protein"/>
    <property type="match status" value="1"/>
</dbReference>